<name>A0ABT0ZWS8_9PSEU</name>
<dbReference type="EMBL" id="JAGSOV010000020">
    <property type="protein sequence ID" value="MCO1655195.1"/>
    <property type="molecule type" value="Genomic_DNA"/>
</dbReference>
<evidence type="ECO:0000313" key="1">
    <source>
        <dbReference type="EMBL" id="MCO1655195.1"/>
    </source>
</evidence>
<organism evidence="1 2">
    <name type="scientific">Pseudonocardia humida</name>
    <dbReference type="NCBI Taxonomy" id="2800819"/>
    <lineage>
        <taxon>Bacteria</taxon>
        <taxon>Bacillati</taxon>
        <taxon>Actinomycetota</taxon>
        <taxon>Actinomycetes</taxon>
        <taxon>Pseudonocardiales</taxon>
        <taxon>Pseudonocardiaceae</taxon>
        <taxon>Pseudonocardia</taxon>
    </lineage>
</organism>
<dbReference type="RefSeq" id="WP_252436976.1">
    <property type="nucleotide sequence ID" value="NZ_JAGSOV010000020.1"/>
</dbReference>
<keyword evidence="2" id="KW-1185">Reference proteome</keyword>
<protein>
    <recommendedName>
        <fullName evidence="3">GAF domain-containing protein</fullName>
    </recommendedName>
</protein>
<dbReference type="InterPro" id="IPR029016">
    <property type="entry name" value="GAF-like_dom_sf"/>
</dbReference>
<gene>
    <name evidence="1" type="ORF">KDL28_09030</name>
</gene>
<accession>A0ABT0ZWS8</accession>
<sequence>MEVLDAGVGVGCEPAPDPLATAIPLLRDTLVRIADEARHTMVVTDADGRVLWRDARRDPGRRTRHRWTSSACPVHDPDAGAVIGAVDVTGPVRSLHPTTPALVAAAAMLTESLLVAQQAVRDELLLARHLPLLDRTRGEPAALLALSGRVLLCNPEGWLPERVAVDDGGRVAVVGGEAVLDPILGGWLLRLRRRPA</sequence>
<comment type="caution">
    <text evidence="1">The sequence shown here is derived from an EMBL/GenBank/DDBJ whole genome shotgun (WGS) entry which is preliminary data.</text>
</comment>
<reference evidence="1" key="1">
    <citation type="submission" date="2021-04" db="EMBL/GenBank/DDBJ databases">
        <title>Pseudonocardia sp. nov., isolated from sandy soil of mangrove forest.</title>
        <authorList>
            <person name="Zan Z."/>
            <person name="Huang R."/>
            <person name="Liu W."/>
        </authorList>
    </citation>
    <scope>NUCLEOTIDE SEQUENCE</scope>
    <source>
        <strain evidence="1">S2-4</strain>
    </source>
</reference>
<evidence type="ECO:0008006" key="3">
    <source>
        <dbReference type="Google" id="ProtNLM"/>
    </source>
</evidence>
<dbReference type="Proteomes" id="UP001165283">
    <property type="component" value="Unassembled WGS sequence"/>
</dbReference>
<proteinExistence type="predicted"/>
<evidence type="ECO:0000313" key="2">
    <source>
        <dbReference type="Proteomes" id="UP001165283"/>
    </source>
</evidence>
<dbReference type="Gene3D" id="3.30.450.40">
    <property type="match status" value="1"/>
</dbReference>